<dbReference type="Pfam" id="PF01416">
    <property type="entry name" value="PseudoU_synth_1"/>
    <property type="match status" value="2"/>
</dbReference>
<sequence>MTTKRAAQRIALGIEYNGSLFSGYQAQAVGTRTVQGELEKALSKVADKPIRLTCAGRTDTGVHATGQVVHFDTDVTRELKAWLLGGNTNSPRDISIHWVREVSHDFSARFSAISRSYRYILFNRKVRSAVFQHNVSWTFELLDDKLMNAAAQALLGKHDFSAFRSSHCQAKHAVREMQKISVKREGDYVILDIKANAFLHHMVRNIMGTLMAIGRGEQPVEWMQEVLQGQDRKKAGMTAQAAGLYLINVEYPAEHGLPDSGWLPIIK</sequence>
<name>A0A3B0WFN0_9ZZZZ</name>
<dbReference type="InterPro" id="IPR020095">
    <property type="entry name" value="PsdUridine_synth_TruA_C"/>
</dbReference>
<keyword evidence="3 5" id="KW-0413">Isomerase</keyword>
<dbReference type="Gene3D" id="3.30.70.660">
    <property type="entry name" value="Pseudouridine synthase I, catalytic domain, C-terminal subdomain"/>
    <property type="match status" value="1"/>
</dbReference>
<dbReference type="PIRSF" id="PIRSF001430">
    <property type="entry name" value="tRNA_psdUrid_synth"/>
    <property type="match status" value="1"/>
</dbReference>
<dbReference type="NCBIfam" id="TIGR00071">
    <property type="entry name" value="hisT_truA"/>
    <property type="match status" value="1"/>
</dbReference>
<dbReference type="HAMAP" id="MF_00171">
    <property type="entry name" value="TruA"/>
    <property type="match status" value="1"/>
</dbReference>
<dbReference type="InterPro" id="IPR020097">
    <property type="entry name" value="PsdUridine_synth_TruA_a/b_dom"/>
</dbReference>
<dbReference type="PANTHER" id="PTHR11142:SF0">
    <property type="entry name" value="TRNA PSEUDOURIDINE SYNTHASE-LIKE 1"/>
    <property type="match status" value="1"/>
</dbReference>
<evidence type="ECO:0000256" key="2">
    <source>
        <dbReference type="ARBA" id="ARBA00022694"/>
    </source>
</evidence>
<dbReference type="InterPro" id="IPR020094">
    <property type="entry name" value="TruA/RsuA/RluB/E/F_N"/>
</dbReference>
<reference evidence="5" key="1">
    <citation type="submission" date="2018-06" db="EMBL/GenBank/DDBJ databases">
        <authorList>
            <person name="Zhirakovskaya E."/>
        </authorList>
    </citation>
    <scope>NUCLEOTIDE SEQUENCE</scope>
</reference>
<dbReference type="GO" id="GO:0003723">
    <property type="term" value="F:RNA binding"/>
    <property type="evidence" value="ECO:0007669"/>
    <property type="project" value="InterPro"/>
</dbReference>
<dbReference type="InterPro" id="IPR020103">
    <property type="entry name" value="PsdUridine_synth_cat_dom_sf"/>
</dbReference>
<dbReference type="FunFam" id="3.30.70.580:FF:000001">
    <property type="entry name" value="tRNA pseudouridine synthase A"/>
    <property type="match status" value="1"/>
</dbReference>
<comment type="similarity">
    <text evidence="1">Belongs to the tRNA pseudouridine synthase TruA family.</text>
</comment>
<accession>A0A3B0WFN0</accession>
<dbReference type="CDD" id="cd02570">
    <property type="entry name" value="PseudoU_synth_EcTruA"/>
    <property type="match status" value="1"/>
</dbReference>
<dbReference type="InterPro" id="IPR001406">
    <property type="entry name" value="PsdUridine_synth_TruA"/>
</dbReference>
<dbReference type="PANTHER" id="PTHR11142">
    <property type="entry name" value="PSEUDOURIDYLATE SYNTHASE"/>
    <property type="match status" value="1"/>
</dbReference>
<gene>
    <name evidence="5" type="ORF">MNBD_GAMMA06-1073</name>
</gene>
<dbReference type="EC" id="5.4.99.12" evidence="5"/>
<dbReference type="EMBL" id="UOFD01000026">
    <property type="protein sequence ID" value="VAW51250.1"/>
    <property type="molecule type" value="Genomic_DNA"/>
</dbReference>
<proteinExistence type="inferred from homology"/>
<evidence type="ECO:0000256" key="1">
    <source>
        <dbReference type="ARBA" id="ARBA00009375"/>
    </source>
</evidence>
<evidence type="ECO:0000313" key="5">
    <source>
        <dbReference type="EMBL" id="VAW51250.1"/>
    </source>
</evidence>
<feature type="domain" description="Pseudouridine synthase I TruA alpha/beta" evidence="4">
    <location>
        <begin position="15"/>
        <end position="110"/>
    </location>
</feature>
<protein>
    <submittedName>
        <fullName evidence="5">tRNA pseudouridine(38-40) synthase</fullName>
        <ecNumber evidence="5">5.4.99.12</ecNumber>
    </submittedName>
</protein>
<dbReference type="SUPFAM" id="SSF55120">
    <property type="entry name" value="Pseudouridine synthase"/>
    <property type="match status" value="1"/>
</dbReference>
<dbReference type="GO" id="GO:0031119">
    <property type="term" value="P:tRNA pseudouridine synthesis"/>
    <property type="evidence" value="ECO:0007669"/>
    <property type="project" value="TreeGrafter"/>
</dbReference>
<dbReference type="GO" id="GO:0160147">
    <property type="term" value="F:tRNA pseudouridine(38-40) synthase activity"/>
    <property type="evidence" value="ECO:0007669"/>
    <property type="project" value="UniProtKB-EC"/>
</dbReference>
<evidence type="ECO:0000259" key="4">
    <source>
        <dbReference type="Pfam" id="PF01416"/>
    </source>
</evidence>
<dbReference type="Gene3D" id="3.30.70.580">
    <property type="entry name" value="Pseudouridine synthase I, catalytic domain, N-terminal subdomain"/>
    <property type="match status" value="1"/>
</dbReference>
<organism evidence="5">
    <name type="scientific">hydrothermal vent metagenome</name>
    <dbReference type="NCBI Taxonomy" id="652676"/>
    <lineage>
        <taxon>unclassified sequences</taxon>
        <taxon>metagenomes</taxon>
        <taxon>ecological metagenomes</taxon>
    </lineage>
</organism>
<dbReference type="AlphaFoldDB" id="A0A3B0WFN0"/>
<feature type="domain" description="Pseudouridine synthase I TruA alpha/beta" evidence="4">
    <location>
        <begin position="150"/>
        <end position="252"/>
    </location>
</feature>
<keyword evidence="2" id="KW-0819">tRNA processing</keyword>
<evidence type="ECO:0000256" key="3">
    <source>
        <dbReference type="ARBA" id="ARBA00023235"/>
    </source>
</evidence>